<dbReference type="EMBL" id="CP018866">
    <property type="protein sequence ID" value="AST92510.1"/>
    <property type="molecule type" value="Genomic_DNA"/>
</dbReference>
<dbReference type="AlphaFoldDB" id="A0A223KSQ4"/>
<dbReference type="Gene3D" id="1.20.120.450">
    <property type="entry name" value="dinb family like domain"/>
    <property type="match status" value="1"/>
</dbReference>
<feature type="binding site" evidence="3">
    <location>
        <position position="44"/>
    </location>
    <ligand>
        <name>a divalent metal cation</name>
        <dbReference type="ChEBI" id="CHEBI:60240"/>
    </ligand>
</feature>
<keyword evidence="5" id="KW-1185">Reference proteome</keyword>
<comment type="similarity">
    <text evidence="1">Belongs to the DinB family.</text>
</comment>
<dbReference type="PANTHER" id="PTHR37302:SF3">
    <property type="entry name" value="DAMAGE-INDUCIBLE PROTEIN DINB"/>
    <property type="match status" value="1"/>
</dbReference>
<dbReference type="GO" id="GO:0046872">
    <property type="term" value="F:metal ion binding"/>
    <property type="evidence" value="ECO:0007669"/>
    <property type="project" value="UniProtKB-KW"/>
</dbReference>
<dbReference type="RefSeq" id="WP_066416441.1">
    <property type="nucleotide sequence ID" value="NZ_CP018866.1"/>
</dbReference>
<dbReference type="InterPro" id="IPR034660">
    <property type="entry name" value="DinB/YfiT-like"/>
</dbReference>
<organism evidence="4 5">
    <name type="scientific">Sutcliffiella cohnii</name>
    <dbReference type="NCBI Taxonomy" id="33932"/>
    <lineage>
        <taxon>Bacteria</taxon>
        <taxon>Bacillati</taxon>
        <taxon>Bacillota</taxon>
        <taxon>Bacilli</taxon>
        <taxon>Bacillales</taxon>
        <taxon>Bacillaceae</taxon>
        <taxon>Sutcliffiella</taxon>
    </lineage>
</organism>
<proteinExistence type="inferred from homology"/>
<reference evidence="4 5" key="1">
    <citation type="submission" date="2016-12" db="EMBL/GenBank/DDBJ databases">
        <title>The whole genome sequencing and assembly of Bacillus cohnii DSM 6307T strain.</title>
        <authorList>
            <person name="Lee Y.-J."/>
            <person name="Yi H."/>
            <person name="Bahn Y.-S."/>
            <person name="Kim J.F."/>
            <person name="Lee D.-W."/>
        </authorList>
    </citation>
    <scope>NUCLEOTIDE SEQUENCE [LARGE SCALE GENOMIC DNA]</scope>
    <source>
        <strain evidence="4 5">DSM 6307</strain>
    </source>
</reference>
<evidence type="ECO:0000313" key="4">
    <source>
        <dbReference type="EMBL" id="AST92510.1"/>
    </source>
</evidence>
<dbReference type="PANTHER" id="PTHR37302">
    <property type="entry name" value="SLR1116 PROTEIN"/>
    <property type="match status" value="1"/>
</dbReference>
<feature type="binding site" evidence="3">
    <location>
        <position position="123"/>
    </location>
    <ligand>
        <name>a divalent metal cation</name>
        <dbReference type="ChEBI" id="CHEBI:60240"/>
    </ligand>
</feature>
<gene>
    <name evidence="4" type="ORF">BC6307_15030</name>
</gene>
<evidence type="ECO:0000256" key="2">
    <source>
        <dbReference type="ARBA" id="ARBA00022723"/>
    </source>
</evidence>
<keyword evidence="2 3" id="KW-0479">Metal-binding</keyword>
<dbReference type="Pfam" id="PF05163">
    <property type="entry name" value="DinB"/>
    <property type="match status" value="1"/>
</dbReference>
<dbReference type="STRING" id="1314751.GCA_001591425_02425"/>
<feature type="binding site" evidence="3">
    <location>
        <position position="127"/>
    </location>
    <ligand>
        <name>a divalent metal cation</name>
        <dbReference type="ChEBI" id="CHEBI:60240"/>
    </ligand>
</feature>
<evidence type="ECO:0000256" key="1">
    <source>
        <dbReference type="ARBA" id="ARBA00008635"/>
    </source>
</evidence>
<dbReference type="Proteomes" id="UP000215224">
    <property type="component" value="Chromosome"/>
</dbReference>
<accession>A0A223KSQ4</accession>
<evidence type="ECO:0000256" key="3">
    <source>
        <dbReference type="PIRSR" id="PIRSR607837-1"/>
    </source>
</evidence>
<evidence type="ECO:0000313" key="5">
    <source>
        <dbReference type="Proteomes" id="UP000215224"/>
    </source>
</evidence>
<name>A0A223KSQ4_9BACI</name>
<dbReference type="SUPFAM" id="SSF109854">
    <property type="entry name" value="DinB/YfiT-like putative metalloenzymes"/>
    <property type="match status" value="1"/>
</dbReference>
<protein>
    <submittedName>
        <fullName evidence="4">Damage-inducible protein DinB</fullName>
    </submittedName>
</protein>
<dbReference type="InterPro" id="IPR007837">
    <property type="entry name" value="DinB"/>
</dbReference>
<sequence>MKNFFTYNWQVRQEWFEWCKHIKEEELTKSRVGGVGSILETLFHIVEVEYSWIRAIQRKEDIVVTFKEYDTLDKIMSLSKRYEEEITEFLNGNLFEMKNEHVYIPWDKNTYIVDDILHHLVAHEIHHIGQLSVWARELGKRPVPANFIGRNIRK</sequence>
<dbReference type="KEGG" id="bcoh:BC6307_15030"/>